<keyword evidence="1" id="KW-0472">Membrane</keyword>
<keyword evidence="1" id="KW-1133">Transmembrane helix</keyword>
<dbReference type="Proteomes" id="UP000580250">
    <property type="component" value="Unassembled WGS sequence"/>
</dbReference>
<gene>
    <name evidence="2" type="ORF">MENT_LOCUS28080</name>
</gene>
<keyword evidence="1" id="KW-0812">Transmembrane</keyword>
<reference evidence="2 3" key="1">
    <citation type="submission" date="2020-08" db="EMBL/GenBank/DDBJ databases">
        <authorList>
            <person name="Koutsovoulos G."/>
            <person name="Danchin GJ E."/>
        </authorList>
    </citation>
    <scope>NUCLEOTIDE SEQUENCE [LARGE SCALE GENOMIC DNA]</scope>
</reference>
<comment type="caution">
    <text evidence="2">The sequence shown here is derived from an EMBL/GenBank/DDBJ whole genome shotgun (WGS) entry which is preliminary data.</text>
</comment>
<dbReference type="EMBL" id="CAJEWN010000272">
    <property type="protein sequence ID" value="CAD2176288.1"/>
    <property type="molecule type" value="Genomic_DNA"/>
</dbReference>
<proteinExistence type="predicted"/>
<organism evidence="2 3">
    <name type="scientific">Meloidogyne enterolobii</name>
    <name type="common">Root-knot nematode worm</name>
    <name type="synonym">Meloidogyne mayaguensis</name>
    <dbReference type="NCBI Taxonomy" id="390850"/>
    <lineage>
        <taxon>Eukaryota</taxon>
        <taxon>Metazoa</taxon>
        <taxon>Ecdysozoa</taxon>
        <taxon>Nematoda</taxon>
        <taxon>Chromadorea</taxon>
        <taxon>Rhabditida</taxon>
        <taxon>Tylenchina</taxon>
        <taxon>Tylenchomorpha</taxon>
        <taxon>Tylenchoidea</taxon>
        <taxon>Meloidogynidae</taxon>
        <taxon>Meloidogyninae</taxon>
        <taxon>Meloidogyne</taxon>
    </lineage>
</organism>
<feature type="transmembrane region" description="Helical" evidence="1">
    <location>
        <begin position="6"/>
        <end position="26"/>
    </location>
</feature>
<dbReference type="AlphaFoldDB" id="A0A6V7VPB5"/>
<accession>A0A6V7VPB5</accession>
<name>A0A6V7VPB5_MELEN</name>
<sequence>MLVLSIISFINLLFILQNIYLILFFISKLSYYKRTQQINILLINKENKNKLKEKRDKFLKQPLKISKKERIYIKYFVTSNAQNYFIYNCCQKRHKRMLLFTPSVAATFSSVYHINKRKNHQLKNKITMSVPSLLFSGEENNEEFSLLNEIHHNQIQSLIDLHKIPDELWLTRKRIEERLAQCRLERTRNLKRIIERPRSQSPPSERLVPTIILPERPSTSQYRKQQNINNIEDALFITNKNLWEEEKEEHQTENQFRHFFILNFIKKFLKKGIV</sequence>
<evidence type="ECO:0000313" key="3">
    <source>
        <dbReference type="Proteomes" id="UP000580250"/>
    </source>
</evidence>
<evidence type="ECO:0000313" key="2">
    <source>
        <dbReference type="EMBL" id="CAD2176288.1"/>
    </source>
</evidence>
<protein>
    <submittedName>
        <fullName evidence="2">Uncharacterized protein</fullName>
    </submittedName>
</protein>
<evidence type="ECO:0000256" key="1">
    <source>
        <dbReference type="SAM" id="Phobius"/>
    </source>
</evidence>